<dbReference type="InterPro" id="IPR036866">
    <property type="entry name" value="RibonucZ/Hydroxyglut_hydro"/>
</dbReference>
<gene>
    <name evidence="4" type="ORF">ABVT43_18995</name>
</gene>
<feature type="chain" id="PRO_5047065025" evidence="3">
    <location>
        <begin position="24"/>
        <end position="306"/>
    </location>
</feature>
<feature type="region of interest" description="Disordered" evidence="2">
    <location>
        <begin position="272"/>
        <end position="306"/>
    </location>
</feature>
<comment type="caution">
    <text evidence="4">The sequence shown here is derived from an EMBL/GenBank/DDBJ whole genome shotgun (WGS) entry which is preliminary data.</text>
</comment>
<dbReference type="Proteomes" id="UP001548189">
    <property type="component" value="Unassembled WGS sequence"/>
</dbReference>
<evidence type="ECO:0000256" key="1">
    <source>
        <dbReference type="ARBA" id="ARBA00022801"/>
    </source>
</evidence>
<evidence type="ECO:0000256" key="3">
    <source>
        <dbReference type="SAM" id="SignalP"/>
    </source>
</evidence>
<sequence>MLIIIRQIVSFLLFIACAQFSIAHELTATARYLANEGIIVQSGKHKILFDPFFHNNYQIYTLVPEKIKQAVMNNQPPYDNVSAIFISHAHEDHFDAKAVSVYLKKYSHVKLFAPSQAVSMLQKTANYQAIKTQITSVDLAFGDAPTNYVADELNVHALRIPHAGWPGRANVQNLLFFVALDKGVRIVHMGDADPDKQHYRPFQTFFDSIPTDTAFPPYWFGLSEEGLEIVQQIIKAQQIIGIHVPQLVPAQLHAGPIDYFSVPGESRKLLFKRSANSTDTQSTETQSTETHAPISVDTDKSANQSK</sequence>
<evidence type="ECO:0000256" key="2">
    <source>
        <dbReference type="SAM" id="MobiDB-lite"/>
    </source>
</evidence>
<dbReference type="SUPFAM" id="SSF56281">
    <property type="entry name" value="Metallo-hydrolase/oxidoreductase"/>
    <property type="match status" value="1"/>
</dbReference>
<keyword evidence="3" id="KW-0732">Signal</keyword>
<dbReference type="PROSITE" id="PS51257">
    <property type="entry name" value="PROKAR_LIPOPROTEIN"/>
    <property type="match status" value="1"/>
</dbReference>
<dbReference type="RefSeq" id="WP_353897822.1">
    <property type="nucleotide sequence ID" value="NZ_JBEVCJ010000041.1"/>
</dbReference>
<dbReference type="InterPro" id="IPR050114">
    <property type="entry name" value="UPF0173_UPF0282_UlaG_hydrolase"/>
</dbReference>
<dbReference type="Pfam" id="PF13483">
    <property type="entry name" value="Lactamase_B_3"/>
    <property type="match status" value="1"/>
</dbReference>
<reference evidence="4 5" key="1">
    <citation type="submission" date="2024-06" db="EMBL/GenBank/DDBJ databases">
        <authorList>
            <person name="Li F."/>
        </authorList>
    </citation>
    <scope>NUCLEOTIDE SEQUENCE [LARGE SCALE GENOMIC DNA]</scope>
    <source>
        <strain evidence="4 5">GXAS 311</strain>
    </source>
</reference>
<keyword evidence="5" id="KW-1185">Reference proteome</keyword>
<dbReference type="PANTHER" id="PTHR43546:SF9">
    <property type="entry name" value="L-ASCORBATE-6-PHOSPHATE LACTONASE ULAG-RELATED"/>
    <property type="match status" value="1"/>
</dbReference>
<feature type="signal peptide" evidence="3">
    <location>
        <begin position="1"/>
        <end position="23"/>
    </location>
</feature>
<protein>
    <submittedName>
        <fullName evidence="4">MBL fold metallo-hydrolase</fullName>
    </submittedName>
</protein>
<keyword evidence="1" id="KW-0378">Hydrolase</keyword>
<proteinExistence type="predicted"/>
<evidence type="ECO:0000313" key="4">
    <source>
        <dbReference type="EMBL" id="MET1257239.1"/>
    </source>
</evidence>
<feature type="compositionally biased region" description="Low complexity" evidence="2">
    <location>
        <begin position="277"/>
        <end position="290"/>
    </location>
</feature>
<dbReference type="PANTHER" id="PTHR43546">
    <property type="entry name" value="UPF0173 METAL-DEPENDENT HYDROLASE MJ1163-RELATED"/>
    <property type="match status" value="1"/>
</dbReference>
<name>A0ABV2BZ98_9GAMM</name>
<evidence type="ECO:0000313" key="5">
    <source>
        <dbReference type="Proteomes" id="UP001548189"/>
    </source>
</evidence>
<dbReference type="Gene3D" id="3.60.15.10">
    <property type="entry name" value="Ribonuclease Z/Hydroxyacylglutathione hydrolase-like"/>
    <property type="match status" value="1"/>
</dbReference>
<organism evidence="4 5">
    <name type="scientific">Aliikangiella maris</name>
    <dbReference type="NCBI Taxonomy" id="3162458"/>
    <lineage>
        <taxon>Bacteria</taxon>
        <taxon>Pseudomonadati</taxon>
        <taxon>Pseudomonadota</taxon>
        <taxon>Gammaproteobacteria</taxon>
        <taxon>Oceanospirillales</taxon>
        <taxon>Pleioneaceae</taxon>
        <taxon>Aliikangiella</taxon>
    </lineage>
</organism>
<accession>A0ABV2BZ98</accession>
<dbReference type="EMBL" id="JBEVCJ010000041">
    <property type="protein sequence ID" value="MET1257239.1"/>
    <property type="molecule type" value="Genomic_DNA"/>
</dbReference>